<proteinExistence type="predicted"/>
<dbReference type="AlphaFoldDB" id="A0A0A8XT44"/>
<reference evidence="2" key="2">
    <citation type="journal article" date="2015" name="Data Brief">
        <title>Shoot transcriptome of the giant reed, Arundo donax.</title>
        <authorList>
            <person name="Barrero R.A."/>
            <person name="Guerrero F.D."/>
            <person name="Moolhuijzen P."/>
            <person name="Goolsby J.A."/>
            <person name="Tidwell J."/>
            <person name="Bellgard S.E."/>
            <person name="Bellgard M.I."/>
        </authorList>
    </citation>
    <scope>NUCLEOTIDE SEQUENCE</scope>
    <source>
        <tissue evidence="2">Shoot tissue taken approximately 20 cm above the soil surface</tissue>
    </source>
</reference>
<sequence>MSRSSPFLEGEGFDSGGGVRWEPSHDRSFVQAHNEPELI</sequence>
<reference evidence="2" key="1">
    <citation type="submission" date="2014-09" db="EMBL/GenBank/DDBJ databases">
        <authorList>
            <person name="Magalhaes I.L.F."/>
            <person name="Oliveira U."/>
            <person name="Santos F.R."/>
            <person name="Vidigal T.H.D.A."/>
            <person name="Brescovit A.D."/>
            <person name="Santos A.J."/>
        </authorList>
    </citation>
    <scope>NUCLEOTIDE SEQUENCE</scope>
    <source>
        <tissue evidence="2">Shoot tissue taken approximately 20 cm above the soil surface</tissue>
    </source>
</reference>
<name>A0A0A8XT44_ARUDO</name>
<evidence type="ECO:0000256" key="1">
    <source>
        <dbReference type="SAM" id="MobiDB-lite"/>
    </source>
</evidence>
<protein>
    <submittedName>
        <fullName evidence="2">Uncharacterized protein</fullName>
    </submittedName>
</protein>
<feature type="compositionally biased region" description="Basic and acidic residues" evidence="1">
    <location>
        <begin position="22"/>
        <end position="39"/>
    </location>
</feature>
<organism evidence="2">
    <name type="scientific">Arundo donax</name>
    <name type="common">Giant reed</name>
    <name type="synonym">Donax arundinaceus</name>
    <dbReference type="NCBI Taxonomy" id="35708"/>
    <lineage>
        <taxon>Eukaryota</taxon>
        <taxon>Viridiplantae</taxon>
        <taxon>Streptophyta</taxon>
        <taxon>Embryophyta</taxon>
        <taxon>Tracheophyta</taxon>
        <taxon>Spermatophyta</taxon>
        <taxon>Magnoliopsida</taxon>
        <taxon>Liliopsida</taxon>
        <taxon>Poales</taxon>
        <taxon>Poaceae</taxon>
        <taxon>PACMAD clade</taxon>
        <taxon>Arundinoideae</taxon>
        <taxon>Arundineae</taxon>
        <taxon>Arundo</taxon>
    </lineage>
</organism>
<accession>A0A0A8XT44</accession>
<dbReference type="EMBL" id="GBRH01280801">
    <property type="protein sequence ID" value="JAD17094.1"/>
    <property type="molecule type" value="Transcribed_RNA"/>
</dbReference>
<feature type="region of interest" description="Disordered" evidence="1">
    <location>
        <begin position="1"/>
        <end position="39"/>
    </location>
</feature>
<evidence type="ECO:0000313" key="2">
    <source>
        <dbReference type="EMBL" id="JAD17094.1"/>
    </source>
</evidence>